<name>A0AAW2FLR3_9HYME</name>
<sequence>MGPMMKLNGGGTAGLKPDPRSRGCPIHGPSNYIEINIVLFFFLSTRALRVYHFRKFAASGNNYSILKSVYENRNSARVTNYFILAFLLSIILIDLEVTHDFSPDMLGTPGDNVSITYFTSSCNLSTIIRSLF</sequence>
<dbReference type="EMBL" id="JADYXP020000010">
    <property type="protein sequence ID" value="KAL0115721.1"/>
    <property type="molecule type" value="Genomic_DNA"/>
</dbReference>
<dbReference type="Proteomes" id="UP001430953">
    <property type="component" value="Unassembled WGS sequence"/>
</dbReference>
<comment type="caution">
    <text evidence="2">The sequence shown here is derived from an EMBL/GenBank/DDBJ whole genome shotgun (WGS) entry which is preliminary data.</text>
</comment>
<reference evidence="2 3" key="1">
    <citation type="submission" date="2023-03" db="EMBL/GenBank/DDBJ databases">
        <title>High recombination rates correlate with genetic variation in Cardiocondyla obscurior ants.</title>
        <authorList>
            <person name="Errbii M."/>
        </authorList>
    </citation>
    <scope>NUCLEOTIDE SEQUENCE [LARGE SCALE GENOMIC DNA]</scope>
    <source>
        <strain evidence="2">Alpha-2009</strain>
        <tissue evidence="2">Whole body</tissue>
    </source>
</reference>
<evidence type="ECO:0000256" key="1">
    <source>
        <dbReference type="SAM" id="MobiDB-lite"/>
    </source>
</evidence>
<feature type="region of interest" description="Disordered" evidence="1">
    <location>
        <begin position="1"/>
        <end position="21"/>
    </location>
</feature>
<protein>
    <submittedName>
        <fullName evidence="2">Uncharacterized protein</fullName>
    </submittedName>
</protein>
<organism evidence="2 3">
    <name type="scientific">Cardiocondyla obscurior</name>
    <dbReference type="NCBI Taxonomy" id="286306"/>
    <lineage>
        <taxon>Eukaryota</taxon>
        <taxon>Metazoa</taxon>
        <taxon>Ecdysozoa</taxon>
        <taxon>Arthropoda</taxon>
        <taxon>Hexapoda</taxon>
        <taxon>Insecta</taxon>
        <taxon>Pterygota</taxon>
        <taxon>Neoptera</taxon>
        <taxon>Endopterygota</taxon>
        <taxon>Hymenoptera</taxon>
        <taxon>Apocrita</taxon>
        <taxon>Aculeata</taxon>
        <taxon>Formicoidea</taxon>
        <taxon>Formicidae</taxon>
        <taxon>Myrmicinae</taxon>
        <taxon>Cardiocondyla</taxon>
    </lineage>
</organism>
<dbReference type="AlphaFoldDB" id="A0AAW2FLR3"/>
<evidence type="ECO:0000313" key="2">
    <source>
        <dbReference type="EMBL" id="KAL0115721.1"/>
    </source>
</evidence>
<proteinExistence type="predicted"/>
<keyword evidence="3" id="KW-1185">Reference proteome</keyword>
<evidence type="ECO:0000313" key="3">
    <source>
        <dbReference type="Proteomes" id="UP001430953"/>
    </source>
</evidence>
<gene>
    <name evidence="2" type="ORF">PUN28_010921</name>
</gene>
<accession>A0AAW2FLR3</accession>